<evidence type="ECO:0000313" key="3">
    <source>
        <dbReference type="Proteomes" id="UP000304941"/>
    </source>
</evidence>
<dbReference type="EMBL" id="VBVZ01000222">
    <property type="protein sequence ID" value="TLG90792.1"/>
    <property type="molecule type" value="Genomic_DNA"/>
</dbReference>
<comment type="caution">
    <text evidence="2">The sequence shown here is derived from an EMBL/GenBank/DDBJ whole genome shotgun (WGS) entry which is preliminary data.</text>
</comment>
<name>A0ABY2U461_9PSED</name>
<dbReference type="Proteomes" id="UP000304941">
    <property type="component" value="Unassembled WGS sequence"/>
</dbReference>
<proteinExistence type="predicted"/>
<evidence type="ECO:0000313" key="2">
    <source>
        <dbReference type="EMBL" id="TLG90792.1"/>
    </source>
</evidence>
<dbReference type="RefSeq" id="WP_138451855.1">
    <property type="nucleotide sequence ID" value="NZ_VBVZ01000222.1"/>
</dbReference>
<organism evidence="2 3">
    <name type="scientific">Pseudomonas edaphica</name>
    <dbReference type="NCBI Taxonomy" id="2006980"/>
    <lineage>
        <taxon>Bacteria</taxon>
        <taxon>Pseudomonadati</taxon>
        <taxon>Pseudomonadota</taxon>
        <taxon>Gammaproteobacteria</taxon>
        <taxon>Pseudomonadales</taxon>
        <taxon>Pseudomonadaceae</taxon>
        <taxon>Pseudomonas</taxon>
    </lineage>
</organism>
<feature type="chain" id="PRO_5045660537" evidence="1">
    <location>
        <begin position="23"/>
        <end position="128"/>
    </location>
</feature>
<keyword evidence="3" id="KW-1185">Reference proteome</keyword>
<feature type="signal peptide" evidence="1">
    <location>
        <begin position="1"/>
        <end position="22"/>
    </location>
</feature>
<gene>
    <name evidence="2" type="ORF">FEM54_16040</name>
</gene>
<evidence type="ECO:0000256" key="1">
    <source>
        <dbReference type="SAM" id="SignalP"/>
    </source>
</evidence>
<sequence>MSSSYWPIGLSFVFAWSTACMAGYSDGQGTIQITGGVEEPGCSSNAPSSSRVAFTLNDCPSVVRGASINITHVEDPETGTLSGHLPGRIKLVSDSGAQGRYYNRQYQVQDNNGKIIRSGAYVITFTSP</sequence>
<protein>
    <submittedName>
        <fullName evidence="2">Type 1 fimbrial protein</fullName>
    </submittedName>
</protein>
<accession>A0ABY2U461</accession>
<keyword evidence="1" id="KW-0732">Signal</keyword>
<reference evidence="2 3" key="1">
    <citation type="submission" date="2019-05" db="EMBL/GenBank/DDBJ databases">
        <title>Pseudomonas edaphica sp. nov., isolated from rhizospheric soil of Cistus ladanifer L. in Spain.</title>
        <authorList>
            <person name="Peix A."/>
        </authorList>
    </citation>
    <scope>NUCLEOTIDE SEQUENCE [LARGE SCALE GENOMIC DNA]</scope>
    <source>
        <strain evidence="2 3">RD25</strain>
    </source>
</reference>